<feature type="domain" description="UvrA interaction" evidence="15">
    <location>
        <begin position="86"/>
        <end position="192"/>
    </location>
</feature>
<proteinExistence type="predicted"/>
<evidence type="ECO:0000256" key="8">
    <source>
        <dbReference type="ARBA" id="ARBA00022771"/>
    </source>
</evidence>
<dbReference type="GO" id="GO:0006281">
    <property type="term" value="P:DNA repair"/>
    <property type="evidence" value="ECO:0007669"/>
    <property type="project" value="UniProtKB-KW"/>
</dbReference>
<dbReference type="Gene3D" id="3.30.190.20">
    <property type="match status" value="1"/>
</dbReference>
<accession>A0A0F8WRZ8</accession>
<keyword evidence="4" id="KW-0677">Repeat</keyword>
<dbReference type="PANTHER" id="PTHR43152">
    <property type="entry name" value="UVRABC SYSTEM PROTEIN A"/>
    <property type="match status" value="1"/>
</dbReference>
<evidence type="ECO:0000256" key="7">
    <source>
        <dbReference type="ARBA" id="ARBA00022769"/>
    </source>
</evidence>
<dbReference type="Gene3D" id="1.10.8.280">
    <property type="entry name" value="ABC transporter ATPase domain-like"/>
    <property type="match status" value="1"/>
</dbReference>
<evidence type="ECO:0000256" key="3">
    <source>
        <dbReference type="ARBA" id="ARBA00022723"/>
    </source>
</evidence>
<keyword evidence="7" id="KW-0228">DNA excision</keyword>
<evidence type="ECO:0000256" key="12">
    <source>
        <dbReference type="ARBA" id="ARBA00023125"/>
    </source>
</evidence>
<keyword evidence="10" id="KW-0067">ATP-binding</keyword>
<evidence type="ECO:0000259" key="14">
    <source>
        <dbReference type="Pfam" id="PF17755"/>
    </source>
</evidence>
<keyword evidence="8" id="KW-0863">Zinc-finger</keyword>
<comment type="caution">
    <text evidence="16">The sequence shown here is derived from an EMBL/GenBank/DDBJ whole genome shotgun (WGS) entry which is preliminary data.</text>
</comment>
<dbReference type="GO" id="GO:0008270">
    <property type="term" value="F:zinc ion binding"/>
    <property type="evidence" value="ECO:0007669"/>
    <property type="project" value="UniProtKB-KW"/>
</dbReference>
<evidence type="ECO:0000256" key="1">
    <source>
        <dbReference type="ARBA" id="ARBA00004496"/>
    </source>
</evidence>
<evidence type="ECO:0000256" key="11">
    <source>
        <dbReference type="ARBA" id="ARBA00022881"/>
    </source>
</evidence>
<dbReference type="InterPro" id="IPR041102">
    <property type="entry name" value="UvrA_inter"/>
</dbReference>
<evidence type="ECO:0000256" key="5">
    <source>
        <dbReference type="ARBA" id="ARBA00022741"/>
    </source>
</evidence>
<dbReference type="Gene3D" id="3.40.50.300">
    <property type="entry name" value="P-loop containing nucleotide triphosphate hydrolases"/>
    <property type="match status" value="1"/>
</dbReference>
<keyword evidence="11" id="KW-0267">Excision nuclease</keyword>
<keyword evidence="12" id="KW-0238">DNA-binding</keyword>
<dbReference type="GO" id="GO:0004518">
    <property type="term" value="F:nuclease activity"/>
    <property type="evidence" value="ECO:0007669"/>
    <property type="project" value="UniProtKB-KW"/>
</dbReference>
<dbReference type="AlphaFoldDB" id="A0A0F8WRZ8"/>
<comment type="subcellular location">
    <subcellularLocation>
        <location evidence="1">Cytoplasm</location>
    </subcellularLocation>
</comment>
<keyword evidence="3" id="KW-0479">Metal-binding</keyword>
<evidence type="ECO:0000256" key="6">
    <source>
        <dbReference type="ARBA" id="ARBA00022763"/>
    </source>
</evidence>
<dbReference type="Pfam" id="PF17755">
    <property type="entry name" value="UvrA_DNA-bind"/>
    <property type="match status" value="1"/>
</dbReference>
<evidence type="ECO:0000256" key="9">
    <source>
        <dbReference type="ARBA" id="ARBA00022833"/>
    </source>
</evidence>
<evidence type="ECO:0000256" key="4">
    <source>
        <dbReference type="ARBA" id="ARBA00022737"/>
    </source>
</evidence>
<organism evidence="16">
    <name type="scientific">marine sediment metagenome</name>
    <dbReference type="NCBI Taxonomy" id="412755"/>
    <lineage>
        <taxon>unclassified sequences</taxon>
        <taxon>metagenomes</taxon>
        <taxon>ecological metagenomes</taxon>
    </lineage>
</organism>
<evidence type="ECO:0000259" key="15">
    <source>
        <dbReference type="Pfam" id="PF17760"/>
    </source>
</evidence>
<feature type="non-terminal residue" evidence="16">
    <location>
        <position position="1"/>
    </location>
</feature>
<keyword evidence="2" id="KW-0963">Cytoplasm</keyword>
<dbReference type="InterPro" id="IPR027417">
    <property type="entry name" value="P-loop_NTPase"/>
</dbReference>
<reference evidence="16" key="1">
    <citation type="journal article" date="2015" name="Nature">
        <title>Complex archaea that bridge the gap between prokaryotes and eukaryotes.</title>
        <authorList>
            <person name="Spang A."/>
            <person name="Saw J.H."/>
            <person name="Jorgensen S.L."/>
            <person name="Zaremba-Niedzwiedzka K."/>
            <person name="Martijn J."/>
            <person name="Lind A.E."/>
            <person name="van Eijk R."/>
            <person name="Schleper C."/>
            <person name="Guy L."/>
            <person name="Ettema T.J."/>
        </authorList>
    </citation>
    <scope>NUCLEOTIDE SEQUENCE</scope>
</reference>
<dbReference type="InterPro" id="IPR041552">
    <property type="entry name" value="UvrA_DNA-bd"/>
</dbReference>
<dbReference type="EMBL" id="LAZR01063484">
    <property type="protein sequence ID" value="KKK59428.1"/>
    <property type="molecule type" value="Genomic_DNA"/>
</dbReference>
<evidence type="ECO:0000256" key="13">
    <source>
        <dbReference type="ARBA" id="ARBA00023204"/>
    </source>
</evidence>
<protein>
    <recommendedName>
        <fullName evidence="17">UvrA interaction domain-containing protein</fullName>
    </recommendedName>
</protein>
<keyword evidence="9" id="KW-0862">Zinc</keyword>
<keyword evidence="13" id="KW-0234">DNA repair</keyword>
<keyword evidence="6" id="KW-0227">DNA damage</keyword>
<keyword evidence="5" id="KW-0547">Nucleotide-binding</keyword>
<dbReference type="Pfam" id="PF17760">
    <property type="entry name" value="UvrA_inter"/>
    <property type="match status" value="1"/>
</dbReference>
<sequence length="358" mass="40176">IYAEGQRQYVESLSAYARQFLEQLSKPDVEHIEGLPPTVAIEQRGGGSNPRSTVATTTEIYDYMRLLFARVGTPHCWVCSREITSQTVTQMVDTIMTLQTGTRFMVLAPIVRGQKGQHVDLLGHVHREGYVRVRIDGEIYDLKSLPELHKYKKHTIEVVVDRLVLKESVQVRLSDSIQTALSLSGGLVVISHEPSPAADDDGDSPDNGNSEVDYRQWTDWLFSATYACPEHPEVNLAELSPRMFSFNSPYGACSECDGLGTILEFDPDLIVPDPTVSLTHGAVDAWRGGGKRMNIFYNRQLRKFCRKYGVSPTTPWEELPKATQKILLYGDKKGGWEGVIPNLDRRWGSTDSEFVKAR</sequence>
<dbReference type="GO" id="GO:0005524">
    <property type="term" value="F:ATP binding"/>
    <property type="evidence" value="ECO:0007669"/>
    <property type="project" value="UniProtKB-KW"/>
</dbReference>
<name>A0A0F8WRZ8_9ZZZZ</name>
<dbReference type="GO" id="GO:0003677">
    <property type="term" value="F:DNA binding"/>
    <property type="evidence" value="ECO:0007669"/>
    <property type="project" value="UniProtKB-KW"/>
</dbReference>
<dbReference type="Gene3D" id="1.20.1580.10">
    <property type="entry name" value="ABC transporter ATPase like domain"/>
    <property type="match status" value="1"/>
</dbReference>
<feature type="non-terminal residue" evidence="16">
    <location>
        <position position="358"/>
    </location>
</feature>
<feature type="domain" description="UvrA DNA-binding" evidence="14">
    <location>
        <begin position="266"/>
        <end position="357"/>
    </location>
</feature>
<evidence type="ECO:0000256" key="10">
    <source>
        <dbReference type="ARBA" id="ARBA00022840"/>
    </source>
</evidence>
<dbReference type="GO" id="GO:0005737">
    <property type="term" value="C:cytoplasm"/>
    <property type="evidence" value="ECO:0007669"/>
    <property type="project" value="UniProtKB-SubCell"/>
</dbReference>
<evidence type="ECO:0008006" key="17">
    <source>
        <dbReference type="Google" id="ProtNLM"/>
    </source>
</evidence>
<dbReference type="PANTHER" id="PTHR43152:SF3">
    <property type="entry name" value="UVRABC SYSTEM PROTEIN A"/>
    <property type="match status" value="1"/>
</dbReference>
<evidence type="ECO:0000256" key="2">
    <source>
        <dbReference type="ARBA" id="ARBA00022490"/>
    </source>
</evidence>
<evidence type="ECO:0000313" key="16">
    <source>
        <dbReference type="EMBL" id="KKK59428.1"/>
    </source>
</evidence>
<gene>
    <name evidence="16" type="ORF">LCGC14_3034490</name>
</gene>